<feature type="compositionally biased region" description="Low complexity" evidence="1">
    <location>
        <begin position="99"/>
        <end position="108"/>
    </location>
</feature>
<comment type="caution">
    <text evidence="3">The sequence shown here is derived from an EMBL/GenBank/DDBJ whole genome shotgun (WGS) entry which is preliminary data.</text>
</comment>
<accession>A0A371K469</accession>
<dbReference type="EMBL" id="QTSU01000001">
    <property type="protein sequence ID" value="RDZ28731.1"/>
    <property type="molecule type" value="Genomic_DNA"/>
</dbReference>
<dbReference type="AlphaFoldDB" id="A0A371K469"/>
<evidence type="ECO:0000313" key="4">
    <source>
        <dbReference type="Proteomes" id="UP000264492"/>
    </source>
</evidence>
<evidence type="ECO:0000313" key="3">
    <source>
        <dbReference type="EMBL" id="RDZ28731.1"/>
    </source>
</evidence>
<keyword evidence="4" id="KW-1185">Reference proteome</keyword>
<sequence>MKTLDDLRQAEQRALLSSPGHPNHDLFKQVRVCLDRQDTMRPRTQEQNDNLAAALTVEALRSEMRSVNHVVLSRDGERAFAVEGDLNSPNRRVSYVETAQAAAQPIQQSSEQLAQVAREQEQRDRQHRQDDRQQQGPQRDAPMLGLGQRSLL</sequence>
<protein>
    <recommendedName>
        <fullName evidence="2">X-Tfes XVIPCD domain-containing protein</fullName>
    </recommendedName>
</protein>
<feature type="domain" description="X-Tfes XVIPCD" evidence="2">
    <location>
        <begin position="19"/>
        <end position="115"/>
    </location>
</feature>
<dbReference type="InterPro" id="IPR046519">
    <property type="entry name" value="X-Tfes_XVIPCD"/>
</dbReference>
<dbReference type="Proteomes" id="UP000264492">
    <property type="component" value="Unassembled WGS sequence"/>
</dbReference>
<reference evidence="3 4" key="1">
    <citation type="submission" date="2018-08" db="EMBL/GenBank/DDBJ databases">
        <title>Lysobacter sp. zong2l5, whole genome shotgun sequence.</title>
        <authorList>
            <person name="Zhang X."/>
            <person name="Feng G."/>
            <person name="Zhu H."/>
        </authorList>
    </citation>
    <scope>NUCLEOTIDE SEQUENCE [LARGE SCALE GENOMIC DNA]</scope>
    <source>
        <strain evidence="4">zong2l5</strain>
    </source>
</reference>
<gene>
    <name evidence="3" type="ORF">DX914_06305</name>
</gene>
<evidence type="ECO:0000256" key="1">
    <source>
        <dbReference type="SAM" id="MobiDB-lite"/>
    </source>
</evidence>
<feature type="region of interest" description="Disordered" evidence="1">
    <location>
        <begin position="98"/>
        <end position="152"/>
    </location>
</feature>
<evidence type="ECO:0000259" key="2">
    <source>
        <dbReference type="Pfam" id="PF20410"/>
    </source>
</evidence>
<proteinExistence type="predicted"/>
<name>A0A371K469_9GAMM</name>
<dbReference type="Pfam" id="PF20410">
    <property type="entry name" value="X-Tfes_XVIPCD"/>
    <property type="match status" value="1"/>
</dbReference>
<feature type="compositionally biased region" description="Basic and acidic residues" evidence="1">
    <location>
        <begin position="118"/>
        <end position="133"/>
    </location>
</feature>
<organism evidence="3 4">
    <name type="scientific">Lysobacter silvisoli</name>
    <dbReference type="NCBI Taxonomy" id="2293254"/>
    <lineage>
        <taxon>Bacteria</taxon>
        <taxon>Pseudomonadati</taxon>
        <taxon>Pseudomonadota</taxon>
        <taxon>Gammaproteobacteria</taxon>
        <taxon>Lysobacterales</taxon>
        <taxon>Lysobacteraceae</taxon>
        <taxon>Lysobacter</taxon>
    </lineage>
</organism>